<gene>
    <name evidence="1" type="ORF">BCR38DRAFT_405233</name>
</gene>
<protein>
    <submittedName>
        <fullName evidence="1">Uncharacterized protein</fullName>
    </submittedName>
</protein>
<dbReference type="GeneID" id="63774153"/>
<keyword evidence="2" id="KW-1185">Reference proteome</keyword>
<dbReference type="EMBL" id="MCFJ01000002">
    <property type="protein sequence ID" value="ORY69522.1"/>
    <property type="molecule type" value="Genomic_DNA"/>
</dbReference>
<evidence type="ECO:0000313" key="2">
    <source>
        <dbReference type="Proteomes" id="UP000193689"/>
    </source>
</evidence>
<reference evidence="1 2" key="1">
    <citation type="submission" date="2016-07" db="EMBL/GenBank/DDBJ databases">
        <title>Pervasive Adenine N6-methylation of Active Genes in Fungi.</title>
        <authorList>
            <consortium name="DOE Joint Genome Institute"/>
            <person name="Mondo S.J."/>
            <person name="Dannebaum R.O."/>
            <person name="Kuo R.C."/>
            <person name="Labutti K."/>
            <person name="Haridas S."/>
            <person name="Kuo A."/>
            <person name="Salamov A."/>
            <person name="Ahrendt S.R."/>
            <person name="Lipzen A."/>
            <person name="Sullivan W."/>
            <person name="Andreopoulos W.B."/>
            <person name="Clum A."/>
            <person name="Lindquist E."/>
            <person name="Daum C."/>
            <person name="Ramamoorthy G.K."/>
            <person name="Gryganskyi A."/>
            <person name="Culley D."/>
            <person name="Magnuson J.K."/>
            <person name="James T.Y."/>
            <person name="O'Malley M.A."/>
            <person name="Stajich J.E."/>
            <person name="Spatafora J.W."/>
            <person name="Visel A."/>
            <person name="Grigoriev I.V."/>
        </authorList>
    </citation>
    <scope>NUCLEOTIDE SEQUENCE [LARGE SCALE GENOMIC DNA]</scope>
    <source>
        <strain evidence="1 2">CBS 129021</strain>
    </source>
</reference>
<comment type="caution">
    <text evidence="1">The sequence shown here is derived from an EMBL/GenBank/DDBJ whole genome shotgun (WGS) entry which is preliminary data.</text>
</comment>
<evidence type="ECO:0000313" key="1">
    <source>
        <dbReference type="EMBL" id="ORY69522.1"/>
    </source>
</evidence>
<dbReference type="InParanoid" id="A0A1Y2ED89"/>
<organism evidence="1 2">
    <name type="scientific">Pseudomassariella vexata</name>
    <dbReference type="NCBI Taxonomy" id="1141098"/>
    <lineage>
        <taxon>Eukaryota</taxon>
        <taxon>Fungi</taxon>
        <taxon>Dikarya</taxon>
        <taxon>Ascomycota</taxon>
        <taxon>Pezizomycotina</taxon>
        <taxon>Sordariomycetes</taxon>
        <taxon>Xylariomycetidae</taxon>
        <taxon>Amphisphaeriales</taxon>
        <taxon>Pseudomassariaceae</taxon>
        <taxon>Pseudomassariella</taxon>
    </lineage>
</organism>
<dbReference type="Proteomes" id="UP000193689">
    <property type="component" value="Unassembled WGS sequence"/>
</dbReference>
<sequence>MAEYWAARSSADVLCSKCQISMSIEQRLDIIKAIRSGPIDPDPKARKMLGLLYRVFHQLVLLHHKSYTPLDRWLFILRRWTGVFLGFVAEEDYAAHIRQVHAQVLRDVEPDVASELIHRIAEYFLLGEMKELDYENEFIRGNDTRVEDAQLRQVR</sequence>
<proteinExistence type="predicted"/>
<dbReference type="RefSeq" id="XP_040719472.1">
    <property type="nucleotide sequence ID" value="XM_040857941.1"/>
</dbReference>
<name>A0A1Y2ED89_9PEZI</name>
<accession>A0A1Y2ED89</accession>
<dbReference type="AlphaFoldDB" id="A0A1Y2ED89"/>